<comment type="caution">
    <text evidence="1">The sequence shown here is derived from an EMBL/GenBank/DDBJ whole genome shotgun (WGS) entry which is preliminary data.</text>
</comment>
<evidence type="ECO:0000313" key="2">
    <source>
        <dbReference type="Proteomes" id="UP000224460"/>
    </source>
</evidence>
<gene>
    <name evidence="1" type="ORF">CS063_13960</name>
</gene>
<protein>
    <submittedName>
        <fullName evidence="1">Uncharacterized protein</fullName>
    </submittedName>
</protein>
<organism evidence="1 2">
    <name type="scientific">Sporanaerobium hydrogeniformans</name>
    <dbReference type="NCBI Taxonomy" id="3072179"/>
    <lineage>
        <taxon>Bacteria</taxon>
        <taxon>Bacillati</taxon>
        <taxon>Bacillota</taxon>
        <taxon>Clostridia</taxon>
        <taxon>Lachnospirales</taxon>
        <taxon>Lachnospiraceae</taxon>
        <taxon>Sporanaerobium</taxon>
    </lineage>
</organism>
<name>A0AC61DAV9_9FIRM</name>
<sequence length="204" mass="23900">MFKVRKVVLFILLLMTAFTFYGCNKKIGKIKNISLPEFLKSMKSYEANVTITFLAEGQENVMEMYQKVEIGGKYHLKIEAPPHLKGYILYFDGEKIKEYNPNSQTETLAKASNARNETMLSSFLERYEKMSEIQTSKSTLEGKEVLVIEMEIPGNYKYLAKQNIYFMEETFKPIRMEILDVEGKKSIQVDYKDFKYNPEIKWDI</sequence>
<reference evidence="1" key="1">
    <citation type="submission" date="2017-10" db="EMBL/GenBank/DDBJ databases">
        <title>Genome sequence of cellulolytic Lachnospiraceae bacterium XHS1971 isolated from hotspring sediment.</title>
        <authorList>
            <person name="Vasudevan G."/>
            <person name="Joshi A.J."/>
            <person name="Hivarkar S."/>
            <person name="Lanjekar V.B."/>
            <person name="Dhakephalkar P.K."/>
            <person name="Dagar S."/>
        </authorList>
    </citation>
    <scope>NUCLEOTIDE SEQUENCE</scope>
    <source>
        <strain evidence="1">XHS1971</strain>
    </source>
</reference>
<accession>A0AC61DAV9</accession>
<proteinExistence type="predicted"/>
<keyword evidence="2" id="KW-1185">Reference proteome</keyword>
<dbReference type="EMBL" id="PEDL01000018">
    <property type="protein sequence ID" value="PHV69816.1"/>
    <property type="molecule type" value="Genomic_DNA"/>
</dbReference>
<dbReference type="Proteomes" id="UP000224460">
    <property type="component" value="Unassembled WGS sequence"/>
</dbReference>
<evidence type="ECO:0000313" key="1">
    <source>
        <dbReference type="EMBL" id="PHV69816.1"/>
    </source>
</evidence>